<evidence type="ECO:0000256" key="1">
    <source>
        <dbReference type="SAM" id="Phobius"/>
    </source>
</evidence>
<feature type="transmembrane region" description="Helical" evidence="1">
    <location>
        <begin position="224"/>
        <end position="244"/>
    </location>
</feature>
<dbReference type="SUPFAM" id="SSF53448">
    <property type="entry name" value="Nucleotide-diphospho-sugar transferases"/>
    <property type="match status" value="1"/>
</dbReference>
<keyword evidence="1" id="KW-1133">Transmembrane helix</keyword>
<dbReference type="Gene3D" id="3.90.550.10">
    <property type="entry name" value="Spore Coat Polysaccharide Biosynthesis Protein SpsA, Chain A"/>
    <property type="match status" value="1"/>
</dbReference>
<accession>A0A081BXG2</accession>
<keyword evidence="1" id="KW-0812">Transmembrane</keyword>
<dbReference type="PANTHER" id="PTHR43685:SF3">
    <property type="entry name" value="SLR2126 PROTEIN"/>
    <property type="match status" value="1"/>
</dbReference>
<proteinExistence type="predicted"/>
<organism evidence="3">
    <name type="scientific">Vecturithrix granuli</name>
    <dbReference type="NCBI Taxonomy" id="1499967"/>
    <lineage>
        <taxon>Bacteria</taxon>
        <taxon>Candidatus Moduliflexota</taxon>
        <taxon>Candidatus Vecturitrichia</taxon>
        <taxon>Candidatus Vecturitrichales</taxon>
        <taxon>Candidatus Vecturitrichaceae</taxon>
        <taxon>Candidatus Vecturithrix</taxon>
    </lineage>
</organism>
<protein>
    <recommendedName>
        <fullName evidence="2">Glycosyltransferase 2-like domain-containing protein</fullName>
    </recommendedName>
</protein>
<dbReference type="InterPro" id="IPR050834">
    <property type="entry name" value="Glycosyltransf_2"/>
</dbReference>
<dbReference type="Pfam" id="PF13632">
    <property type="entry name" value="Glyco_trans_2_3"/>
    <property type="match status" value="1"/>
</dbReference>
<dbReference type="Proteomes" id="UP000030661">
    <property type="component" value="Unassembled WGS sequence"/>
</dbReference>
<dbReference type="InterPro" id="IPR029044">
    <property type="entry name" value="Nucleotide-diphossugar_trans"/>
</dbReference>
<evidence type="ECO:0000259" key="2">
    <source>
        <dbReference type="Pfam" id="PF13632"/>
    </source>
</evidence>
<dbReference type="AlphaFoldDB" id="A0A081BXG2"/>
<name>A0A081BXG2_VECG1</name>
<gene>
    <name evidence="3" type="ORF">U27_03981</name>
</gene>
<dbReference type="STRING" id="1499967.U27_03981"/>
<feature type="domain" description="Glycosyltransferase 2-like" evidence="2">
    <location>
        <begin position="62"/>
        <end position="254"/>
    </location>
</feature>
<reference evidence="3" key="1">
    <citation type="journal article" date="2015" name="PeerJ">
        <title>First genomic representation of candidate bacterial phylum KSB3 points to enhanced environmental sensing as a trigger of wastewater bulking.</title>
        <authorList>
            <person name="Sekiguchi Y."/>
            <person name="Ohashi A."/>
            <person name="Parks D.H."/>
            <person name="Yamauchi T."/>
            <person name="Tyson G.W."/>
            <person name="Hugenholtz P."/>
        </authorList>
    </citation>
    <scope>NUCLEOTIDE SEQUENCE [LARGE SCALE GENOMIC DNA]</scope>
</reference>
<evidence type="ECO:0000313" key="3">
    <source>
        <dbReference type="EMBL" id="GAK57017.1"/>
    </source>
</evidence>
<evidence type="ECO:0000313" key="4">
    <source>
        <dbReference type="Proteomes" id="UP000030661"/>
    </source>
</evidence>
<feature type="transmembrane region" description="Helical" evidence="1">
    <location>
        <begin position="250"/>
        <end position="268"/>
    </location>
</feature>
<sequence>MNSPIISVILPRRSQDSAEQAIQAILQCDYPQAQLEILEVIGENPSQQRNRAAAAAKGELLYFLDNDSLVTPDLFSRIVQYYQEKDDLAGVGGPNLTPETDSFLQKSFGYALASPFAHFKMAARYTSTGKVRETDEKELILCNLSVRRDIFLQEHGLNESLYPNEENEFINRLLRKGYRFLYDPEAVVYRSRRTRIRDFIKQFLRYGRGRVEQMQVEGFSWKSLLFLAPLGLLGYLAGCIGLSLVMILPWWVFLPIWLYGGFALFAAFQSALQAKEFWPALLLPLWSFAMHLAYGAGLVVGFWQSCAPAIHSTFSRK</sequence>
<dbReference type="InterPro" id="IPR001173">
    <property type="entry name" value="Glyco_trans_2-like"/>
</dbReference>
<dbReference type="HOGENOM" id="CLU_075518_0_0_0"/>
<keyword evidence="4" id="KW-1185">Reference proteome</keyword>
<dbReference type="EMBL" id="DF820465">
    <property type="protein sequence ID" value="GAK57017.1"/>
    <property type="molecule type" value="Genomic_DNA"/>
</dbReference>
<feature type="transmembrane region" description="Helical" evidence="1">
    <location>
        <begin position="280"/>
        <end position="303"/>
    </location>
</feature>
<dbReference type="eggNOG" id="COG1215">
    <property type="taxonomic scope" value="Bacteria"/>
</dbReference>
<keyword evidence="1" id="KW-0472">Membrane</keyword>
<dbReference type="PANTHER" id="PTHR43685">
    <property type="entry name" value="GLYCOSYLTRANSFERASE"/>
    <property type="match status" value="1"/>
</dbReference>